<dbReference type="Pfam" id="PF01243">
    <property type="entry name" value="PNPOx_N"/>
    <property type="match status" value="1"/>
</dbReference>
<dbReference type="SUPFAM" id="SSF52540">
    <property type="entry name" value="P-loop containing nucleoside triphosphate hydrolases"/>
    <property type="match status" value="1"/>
</dbReference>
<dbReference type="PANTHER" id="PTHR42771">
    <property type="entry name" value="IRON(3+)-HYDROXAMATE IMPORT ATP-BINDING PROTEIN FHUC"/>
    <property type="match status" value="1"/>
</dbReference>
<dbReference type="GO" id="GO:0005886">
    <property type="term" value="C:plasma membrane"/>
    <property type="evidence" value="ECO:0007669"/>
    <property type="project" value="UniProtKB-SubCell"/>
</dbReference>
<dbReference type="SUPFAM" id="SSF50475">
    <property type="entry name" value="FMN-binding split barrel"/>
    <property type="match status" value="1"/>
</dbReference>
<dbReference type="InterPro" id="IPR012349">
    <property type="entry name" value="Split_barrel_FMN-bd"/>
</dbReference>
<dbReference type="GO" id="GO:0016887">
    <property type="term" value="F:ATP hydrolysis activity"/>
    <property type="evidence" value="ECO:0007669"/>
    <property type="project" value="InterPro"/>
</dbReference>
<keyword evidence="4" id="KW-0410">Iron transport</keyword>
<evidence type="ECO:0000256" key="3">
    <source>
        <dbReference type="ARBA" id="ARBA00022475"/>
    </source>
</evidence>
<evidence type="ECO:0000259" key="10">
    <source>
        <dbReference type="PROSITE" id="PS50893"/>
    </source>
</evidence>
<feature type="domain" description="ABC transporter" evidence="10">
    <location>
        <begin position="7"/>
        <end position="243"/>
    </location>
</feature>
<dbReference type="AlphaFoldDB" id="A0A934V6F9"/>
<dbReference type="FunFam" id="3.40.50.300:FF:000134">
    <property type="entry name" value="Iron-enterobactin ABC transporter ATP-binding protein"/>
    <property type="match status" value="1"/>
</dbReference>
<dbReference type="InterPro" id="IPR003593">
    <property type="entry name" value="AAA+_ATPase"/>
</dbReference>
<proteinExistence type="predicted"/>
<dbReference type="CDD" id="cd03214">
    <property type="entry name" value="ABC_Iron-Siderophores_B12_Hemin"/>
    <property type="match status" value="1"/>
</dbReference>
<evidence type="ECO:0000256" key="8">
    <source>
        <dbReference type="ARBA" id="ARBA00023065"/>
    </source>
</evidence>
<reference evidence="11" key="1">
    <citation type="submission" date="2020-12" db="EMBL/GenBank/DDBJ databases">
        <title>Prauserella sp. ASG 168, a novel actinomycete isolated from cave rock.</title>
        <authorList>
            <person name="Suriyachadkun C."/>
        </authorList>
    </citation>
    <scope>NUCLEOTIDE SEQUENCE</scope>
    <source>
        <strain evidence="11">ASG 168</strain>
    </source>
</reference>
<dbReference type="PANTHER" id="PTHR42771:SF2">
    <property type="entry name" value="IRON(3+)-HYDROXAMATE IMPORT ATP-BINDING PROTEIN FHUC"/>
    <property type="match status" value="1"/>
</dbReference>
<keyword evidence="6 11" id="KW-0067">ATP-binding</keyword>
<evidence type="ECO:0000256" key="1">
    <source>
        <dbReference type="ARBA" id="ARBA00004202"/>
    </source>
</evidence>
<gene>
    <name evidence="11" type="ORF">JHE00_20260</name>
</gene>
<dbReference type="InterPro" id="IPR017871">
    <property type="entry name" value="ABC_transporter-like_CS"/>
</dbReference>
<evidence type="ECO:0000256" key="5">
    <source>
        <dbReference type="ARBA" id="ARBA00022741"/>
    </source>
</evidence>
<dbReference type="InterPro" id="IPR011576">
    <property type="entry name" value="Pyridox_Oxase_N"/>
</dbReference>
<evidence type="ECO:0000256" key="6">
    <source>
        <dbReference type="ARBA" id="ARBA00022840"/>
    </source>
</evidence>
<evidence type="ECO:0000256" key="7">
    <source>
        <dbReference type="ARBA" id="ARBA00023004"/>
    </source>
</evidence>
<accession>A0A934V6F9</accession>
<dbReference type="EMBL" id="JAENJH010000004">
    <property type="protein sequence ID" value="MBK1786669.1"/>
    <property type="molecule type" value="Genomic_DNA"/>
</dbReference>
<keyword evidence="9" id="KW-0472">Membrane</keyword>
<comment type="subcellular location">
    <subcellularLocation>
        <location evidence="1">Cell membrane</location>
        <topology evidence="1">Peripheral membrane protein</topology>
    </subcellularLocation>
</comment>
<evidence type="ECO:0000256" key="2">
    <source>
        <dbReference type="ARBA" id="ARBA00022448"/>
    </source>
</evidence>
<name>A0A934V6F9_9PSEU</name>
<comment type="caution">
    <text evidence="11">The sequence shown here is derived from an EMBL/GenBank/DDBJ whole genome shotgun (WGS) entry which is preliminary data.</text>
</comment>
<keyword evidence="8" id="KW-0406">Ion transport</keyword>
<dbReference type="SMART" id="SM00382">
    <property type="entry name" value="AAA"/>
    <property type="match status" value="1"/>
</dbReference>
<evidence type="ECO:0000313" key="12">
    <source>
        <dbReference type="Proteomes" id="UP000635245"/>
    </source>
</evidence>
<dbReference type="InterPro" id="IPR024029">
    <property type="entry name" value="Pyridox_Oxase_FMN-dep"/>
</dbReference>
<dbReference type="PROSITE" id="PS00211">
    <property type="entry name" value="ABC_TRANSPORTER_1"/>
    <property type="match status" value="1"/>
</dbReference>
<evidence type="ECO:0000313" key="11">
    <source>
        <dbReference type="EMBL" id="MBK1786669.1"/>
    </source>
</evidence>
<protein>
    <submittedName>
        <fullName evidence="11">ATP-binding cassette domain-containing protein</fullName>
    </submittedName>
</protein>
<dbReference type="InterPro" id="IPR051535">
    <property type="entry name" value="Siderophore_ABC-ATPase"/>
</dbReference>
<dbReference type="Pfam" id="PF00005">
    <property type="entry name" value="ABC_tran"/>
    <property type="match status" value="1"/>
</dbReference>
<dbReference type="RefSeq" id="WP_200320320.1">
    <property type="nucleotide sequence ID" value="NZ_JAENJH010000004.1"/>
</dbReference>
<dbReference type="Gene3D" id="2.30.110.10">
    <property type="entry name" value="Electron Transport, Fmn-binding Protein, Chain A"/>
    <property type="match status" value="1"/>
</dbReference>
<keyword evidence="7" id="KW-0408">Iron</keyword>
<dbReference type="Gene3D" id="3.40.50.300">
    <property type="entry name" value="P-loop containing nucleotide triphosphate hydrolases"/>
    <property type="match status" value="1"/>
</dbReference>
<evidence type="ECO:0000256" key="9">
    <source>
        <dbReference type="ARBA" id="ARBA00023136"/>
    </source>
</evidence>
<dbReference type="GO" id="GO:0005524">
    <property type="term" value="F:ATP binding"/>
    <property type="evidence" value="ECO:0007669"/>
    <property type="project" value="UniProtKB-KW"/>
</dbReference>
<keyword evidence="2" id="KW-0813">Transport</keyword>
<keyword evidence="12" id="KW-1185">Reference proteome</keyword>
<dbReference type="Proteomes" id="UP000635245">
    <property type="component" value="Unassembled WGS sequence"/>
</dbReference>
<organism evidence="11 12">
    <name type="scientific">Prauserella cavernicola</name>
    <dbReference type="NCBI Taxonomy" id="2800127"/>
    <lineage>
        <taxon>Bacteria</taxon>
        <taxon>Bacillati</taxon>
        <taxon>Actinomycetota</taxon>
        <taxon>Actinomycetes</taxon>
        <taxon>Pseudonocardiales</taxon>
        <taxon>Pseudonocardiaceae</taxon>
        <taxon>Prauserella</taxon>
    </lineage>
</organism>
<dbReference type="InterPro" id="IPR027417">
    <property type="entry name" value="P-loop_NTPase"/>
</dbReference>
<keyword evidence="5" id="KW-0547">Nucleotide-binding</keyword>
<sequence length="473" mass="50264">MPDQSTVHTEDISLGYGERKVVDALSVRVPTGKITVVVGPNACGKSTLLRGMARLLRPSAGAAYLDGKDIHTLPSKEVAVKLGILPQSPSAPEGISVADLVGRGRSPHQGWFGRASGADDEAVGDAMRATGTLELAERSVDELSGGQRQRAWIAMALAQRTGVLLLDEPTTFLDVTHQVEVLDLLTDLNRGDGTTIVLVLHDLNLACRYADHLLVLKDGALVAEGAPADVVSEQLVREVFELPCRVVPDPVSATPMIVPIGRHHTGDDVSAPDGPAAVPAVEGTAVTTEDELRTVIAEPAQVILDKPVAGVDEESRRFLEASSFFLLASSDADGTVDVSPRGDPAGSVLVLDDGRALAFADRNGNRRVDSMRNILRNPNVGLLFLVPGVDHTLRVNGRASIVREGPLLDRLALKGTPPDLAIVVEVDELFVHCGRAMTRSSLWKPESWPENETLPTAGTLFKSQAELRVSLAG</sequence>
<keyword evidence="3" id="KW-1003">Cell membrane</keyword>
<evidence type="ECO:0000256" key="4">
    <source>
        <dbReference type="ARBA" id="ARBA00022496"/>
    </source>
</evidence>
<dbReference type="InterPro" id="IPR003439">
    <property type="entry name" value="ABC_transporter-like_ATP-bd"/>
</dbReference>
<dbReference type="NCBIfam" id="TIGR04025">
    <property type="entry name" value="PPOX_FMN_DR2398"/>
    <property type="match status" value="1"/>
</dbReference>
<dbReference type="PROSITE" id="PS50893">
    <property type="entry name" value="ABC_TRANSPORTER_2"/>
    <property type="match status" value="1"/>
</dbReference>
<dbReference type="GO" id="GO:0006826">
    <property type="term" value="P:iron ion transport"/>
    <property type="evidence" value="ECO:0007669"/>
    <property type="project" value="UniProtKB-KW"/>
</dbReference>